<feature type="compositionally biased region" description="Basic and acidic residues" evidence="1">
    <location>
        <begin position="1"/>
        <end position="10"/>
    </location>
</feature>
<feature type="region of interest" description="Disordered" evidence="1">
    <location>
        <begin position="1"/>
        <end position="21"/>
    </location>
</feature>
<evidence type="ECO:0000313" key="3">
    <source>
        <dbReference type="Proteomes" id="UP000251211"/>
    </source>
</evidence>
<gene>
    <name evidence="2" type="ORF">NCTC13229_00352</name>
</gene>
<comment type="caution">
    <text evidence="2">The sequence shown here is derived from an EMBL/GenBank/DDBJ whole genome shotgun (WGS) entry which is preliminary data.</text>
</comment>
<dbReference type="RefSeq" id="WP_174233729.1">
    <property type="nucleotide sequence ID" value="NZ_QTTP01000001.1"/>
</dbReference>
<evidence type="ECO:0000256" key="1">
    <source>
        <dbReference type="SAM" id="MobiDB-lite"/>
    </source>
</evidence>
<dbReference type="Proteomes" id="UP000251211">
    <property type="component" value="Unassembled WGS sequence"/>
</dbReference>
<reference evidence="2 3" key="1">
    <citation type="submission" date="2018-06" db="EMBL/GenBank/DDBJ databases">
        <authorList>
            <consortium name="Pathogen Informatics"/>
            <person name="Doyle S."/>
        </authorList>
    </citation>
    <scope>NUCLEOTIDE SEQUENCE [LARGE SCALE GENOMIC DNA]</scope>
    <source>
        <strain evidence="2 3">NCTC13229</strain>
    </source>
</reference>
<organism evidence="2 3">
    <name type="scientific">Rhodococcus wratislaviensis</name>
    <name type="common">Tsukamurella wratislaviensis</name>
    <dbReference type="NCBI Taxonomy" id="44752"/>
    <lineage>
        <taxon>Bacteria</taxon>
        <taxon>Bacillati</taxon>
        <taxon>Actinomycetota</taxon>
        <taxon>Actinomycetes</taxon>
        <taxon>Mycobacteriales</taxon>
        <taxon>Nocardiaceae</taxon>
        <taxon>Rhodococcus</taxon>
    </lineage>
</organism>
<name>A0AB38F6M2_RHOWR</name>
<accession>A0AB38F6M2</accession>
<evidence type="ECO:0000313" key="2">
    <source>
        <dbReference type="EMBL" id="SPZ34655.1"/>
    </source>
</evidence>
<sequence length="54" mass="5997">MRQESSHPRESTGPLPADAIVWPEPSPLDSWWKHVVNDHAAAVPEREPLTDAGK</sequence>
<dbReference type="EMBL" id="UAUI01000001">
    <property type="protein sequence ID" value="SPZ34655.1"/>
    <property type="molecule type" value="Genomic_DNA"/>
</dbReference>
<dbReference type="AlphaFoldDB" id="A0AB38F6M2"/>
<proteinExistence type="predicted"/>
<protein>
    <submittedName>
        <fullName evidence="2">Uncharacterized protein</fullName>
    </submittedName>
</protein>